<keyword evidence="1 4" id="KW-0285">Flavoprotein</keyword>
<dbReference type="VEuPathDB" id="VectorBase:LDEU011897"/>
<dbReference type="Gene3D" id="3.50.50.60">
    <property type="entry name" value="FAD/NAD(P)-binding domain"/>
    <property type="match status" value="1"/>
</dbReference>
<evidence type="ECO:0000256" key="2">
    <source>
        <dbReference type="ARBA" id="ARBA00022827"/>
    </source>
</evidence>
<reference evidence="5 6" key="1">
    <citation type="journal article" date="2018" name="Gigascience">
        <title>Genomes of trombidid mites reveal novel predicted allergens and laterally-transferred genes associated with secondary metabolism.</title>
        <authorList>
            <person name="Dong X."/>
            <person name="Chaisiri K."/>
            <person name="Xia D."/>
            <person name="Armstrong S.D."/>
            <person name="Fang Y."/>
            <person name="Donnelly M.J."/>
            <person name="Kadowaki T."/>
            <person name="McGarry J.W."/>
            <person name="Darby A.C."/>
            <person name="Makepeace B.L."/>
        </authorList>
    </citation>
    <scope>NUCLEOTIDE SEQUENCE [LARGE SCALE GENOMIC DNA]</scope>
    <source>
        <strain evidence="5">UoL-UT</strain>
    </source>
</reference>
<dbReference type="GO" id="GO:0004499">
    <property type="term" value="F:N,N-dimethylaniline monooxygenase activity"/>
    <property type="evidence" value="ECO:0007669"/>
    <property type="project" value="InterPro"/>
</dbReference>
<gene>
    <name evidence="5" type="ORF">B4U80_02825</name>
</gene>
<accession>A0A443RXP9</accession>
<evidence type="ECO:0000256" key="3">
    <source>
        <dbReference type="ARBA" id="ARBA00023002"/>
    </source>
</evidence>
<comment type="cofactor">
    <cofactor evidence="4">
        <name>FAD</name>
        <dbReference type="ChEBI" id="CHEBI:57692"/>
    </cofactor>
</comment>
<organism evidence="5 6">
    <name type="scientific">Leptotrombidium deliense</name>
    <dbReference type="NCBI Taxonomy" id="299467"/>
    <lineage>
        <taxon>Eukaryota</taxon>
        <taxon>Metazoa</taxon>
        <taxon>Ecdysozoa</taxon>
        <taxon>Arthropoda</taxon>
        <taxon>Chelicerata</taxon>
        <taxon>Arachnida</taxon>
        <taxon>Acari</taxon>
        <taxon>Acariformes</taxon>
        <taxon>Trombidiformes</taxon>
        <taxon>Prostigmata</taxon>
        <taxon>Anystina</taxon>
        <taxon>Parasitengona</taxon>
        <taxon>Trombiculoidea</taxon>
        <taxon>Trombiculidae</taxon>
        <taxon>Leptotrombidium</taxon>
    </lineage>
</organism>
<dbReference type="GO" id="GO:0050661">
    <property type="term" value="F:NADP binding"/>
    <property type="evidence" value="ECO:0007669"/>
    <property type="project" value="InterPro"/>
</dbReference>
<sequence length="67" mass="7883">MQSRWFAQLTKGDQKLPTKQEMLSEIEKDIKAINDRYYASKRHPIQVEYIPFMDKLTYGSQSVGRST</sequence>
<evidence type="ECO:0000256" key="4">
    <source>
        <dbReference type="RuleBase" id="RU361177"/>
    </source>
</evidence>
<dbReference type="GO" id="GO:0050660">
    <property type="term" value="F:flavin adenine dinucleotide binding"/>
    <property type="evidence" value="ECO:0007669"/>
    <property type="project" value="InterPro"/>
</dbReference>
<dbReference type="InterPro" id="IPR036188">
    <property type="entry name" value="FAD/NAD-bd_sf"/>
</dbReference>
<dbReference type="OrthoDB" id="66881at2759"/>
<keyword evidence="3 4" id="KW-0560">Oxidoreductase</keyword>
<dbReference type="Pfam" id="PF00743">
    <property type="entry name" value="FMO-like"/>
    <property type="match status" value="1"/>
</dbReference>
<comment type="similarity">
    <text evidence="4">Belongs to the FMO family.</text>
</comment>
<dbReference type="InterPro" id="IPR020946">
    <property type="entry name" value="Flavin_mOase-like"/>
</dbReference>
<dbReference type="EMBL" id="NCKV01019700">
    <property type="protein sequence ID" value="RWS20142.1"/>
    <property type="molecule type" value="Genomic_DNA"/>
</dbReference>
<evidence type="ECO:0000313" key="6">
    <source>
        <dbReference type="Proteomes" id="UP000288716"/>
    </source>
</evidence>
<keyword evidence="2 4" id="KW-0274">FAD</keyword>
<comment type="caution">
    <text evidence="5">The sequence shown here is derived from an EMBL/GenBank/DDBJ whole genome shotgun (WGS) entry which is preliminary data.</text>
</comment>
<keyword evidence="4 5" id="KW-0503">Monooxygenase</keyword>
<dbReference type="EC" id="1.-.-.-" evidence="4"/>
<name>A0A443RXP9_9ACAR</name>
<dbReference type="STRING" id="299467.A0A443RXP9"/>
<evidence type="ECO:0000256" key="1">
    <source>
        <dbReference type="ARBA" id="ARBA00022630"/>
    </source>
</evidence>
<keyword evidence="6" id="KW-1185">Reference proteome</keyword>
<protein>
    <recommendedName>
        <fullName evidence="4">Flavin-containing monooxygenase</fullName>
        <ecNumber evidence="4">1.-.-.-</ecNumber>
    </recommendedName>
</protein>
<dbReference type="Proteomes" id="UP000288716">
    <property type="component" value="Unassembled WGS sequence"/>
</dbReference>
<evidence type="ECO:0000313" key="5">
    <source>
        <dbReference type="EMBL" id="RWS20142.1"/>
    </source>
</evidence>
<proteinExistence type="inferred from homology"/>
<dbReference type="AlphaFoldDB" id="A0A443RXP9"/>